<evidence type="ECO:0000256" key="1">
    <source>
        <dbReference type="ARBA" id="ARBA00004792"/>
    </source>
</evidence>
<dbReference type="SUPFAM" id="SSF51735">
    <property type="entry name" value="NAD(P)-binding Rossmann-fold domains"/>
    <property type="match status" value="3"/>
</dbReference>
<dbReference type="InterPro" id="IPR013968">
    <property type="entry name" value="PKS_KR"/>
</dbReference>
<dbReference type="InterPro" id="IPR036736">
    <property type="entry name" value="ACP-like_sf"/>
</dbReference>
<dbReference type="InterPro" id="IPR049551">
    <property type="entry name" value="PKS_DH_C"/>
</dbReference>
<dbReference type="PROSITE" id="PS52019">
    <property type="entry name" value="PKS_MFAS_DH"/>
    <property type="match status" value="1"/>
</dbReference>
<dbReference type="SUPFAM" id="SSF50129">
    <property type="entry name" value="GroES-like"/>
    <property type="match status" value="1"/>
</dbReference>
<dbReference type="InterPro" id="IPR049900">
    <property type="entry name" value="PKS_mFAS_DH"/>
</dbReference>
<dbReference type="SMART" id="SM00827">
    <property type="entry name" value="PKS_AT"/>
    <property type="match status" value="1"/>
</dbReference>
<evidence type="ECO:0000256" key="9">
    <source>
        <dbReference type="PROSITE-ProRule" id="PRU01363"/>
    </source>
</evidence>
<dbReference type="CDD" id="cd05195">
    <property type="entry name" value="enoyl_red"/>
    <property type="match status" value="1"/>
</dbReference>
<dbReference type="Pfam" id="PF21089">
    <property type="entry name" value="PKS_DH_N"/>
    <property type="match status" value="1"/>
</dbReference>
<feature type="domain" description="Ketosynthase family 3 (KS3)" evidence="11">
    <location>
        <begin position="22"/>
        <end position="443"/>
    </location>
</feature>
<sequence length="2494" mass="263317">MPSSPTGSVGSFTGTLGEGAPSSVVAVVGVGLRLPGGVTSLASFWELLVERRDVVGEVPRDRFDAARFTVPDRRRPGKAYTAAGAFLDDIAAFDADYFGISPKEAARIDPQHRLVLECAVEALDDAAIDPATLAGGQTAVVVGLSSHEYLHFQFMRARAASPYDLTGGVGCNAANRVSYHFDWHGPSFTVDTACSSALTAVHQACEILRAGRSPLALAGGVNVILGPGGYIGFSKAAMLSPTGRCRPFAADADGFVRAEGAGVLVLKPLRDALADGDRVHAVVAGSAVNSDGRTIGLSFPGREGQAALLESVYGACGIAPRDVAYVEAHGTGTPVGDPVECEALAEAFAGRDRPLPVGGVKSQLGHAEAAAGIAGLVKAVLVLRHGRIPATLHAETLNEAIDFTGLNLEPVTMERPLRAAGRAVVGVNSFGFGGANAHVVLAAGPPPEPERAEPPSGDRVPLVVTGRTAEAVAQAAADWADFLGTPGPRRFYDVAYTSARRRGPREHRIAVLAATEDEAAAGLRAAAGGEPLPGTAVAEAVADGRIGFAFCGNGALWDGAGAALLRGEPAFREEVTALDEVLRPLLGWSVLAELSAPQGARPLARTEFAQPLLFAVQAGLVAALAARGVRPHAVTGHSVGEVAAAYCAGVLDREGACAVIAARSRCQAPTAGSGRMAAVGLDEAAAAERLAGAHGRLVIAGVNSDRDVTVAGDTEALAALGRELAERQVFFRDLGLDYAFHSPAMDGLRPALEKALAGLAPRAGHLPMVSSVIGRVLPGTAADADYWWRNVREPVRFADAACALQDHGCDVFVEVGPHPVLGTYLHRTAAGRARRAEVVPTLSRADGGPGALDTAVARLAAAGARLDWARYFPRPGRVVDLPAYPWQRERHWSGEPHWWDTEPAEDAAAAPDHPLLGVRRSHPDPSWRLTLEPAHLPWLADHRVGGGAVLPAAGFVDMALSAGRAALDAPAEVVRLAVTRALTLDPDDPALHLSLHTAVADGVVTVHSREGAAGDWTGHARGRVRPLLVPEPPALDIKDVRRRLTDRCGTDDLYREADRNGLSYGPAFRVLTSLACGEREALADYRLADGADPGHTAHPTVLDGALQACGRLIARNLDEPAAFLPVTLASVRCWRTPPPTGVVYGRLRTLTPLEAVWDVDVTDAAGHVAVRMHGCRLRRFDAARPPKPPNLREVLRAAPLPEPTATRSPLPPAHDIVRACASDLAALADDWQAMDYPRFHRVHTRYAAARTAATVRELLPDPTLVTEDDLAAAGVTDRHLPQLRRMLDLAARGGVADVEGEGAWRLADDVQNPERLLREAMEALPSWAMVWFVAGVCGRRFTRVIRGREDPLELLFSENDSLAVRVYETPGPRYQNRITARLLRELAACHPSDRPLRVLEIGAGTGGTTADLLPVLPADRTHYTFTDVSPAFLPRAQARFAAHDFVTYRTLDLNADPREQGYTEGFFDVVVAANSLHTARDIGRALDHTATLLADGGYLLAAEFHDDHLLLPVAGLLGGFGDVDDTWLRKRGSLTVSPDDWRALLAANGFPDPVRLGDTRSAHAPSVFLATRAPRPPRTSEPSVPRLPGARWITAVGETTEASPLAVAVTARLRHAAAPNAVRVENASDPDAWRAALPATGTAHLVLYLDGTPPHDAPAATEQAVRHCAQLRALATACAHASEGPDLHVWLVQGLRRQGSPAPEPAHSAAWGTARTLANEHPRLTVRRVALLHDGTEDGARRLAGQLVREMSGPSDEDEVVLTGHGRFVPRLAPHPHPVHPSDGSSGGAYQLTIDDIGLRYRLAWRPAAVPTPAPGQVVVSTRAAGLNYRDVAAAAGLVPGVWPDRPVGGLECAGVVAAVGPGVTDFSVGDRVAGMGRDCLGSHALCRAGGLLRVPADMSFAEAAALPVVLATVHHSLVRLAGLRAGETLLVHGGAGGVGLAALRLARHLGARVVATAGTPAKRDLLRILGAEHALDSRTPHFADEIRDRTDGRGVDVVLNSLTGEAMRRSLELLAPGGRFVELGKRDVLADRVLPLAPFEDNVAFFCVDLGTLWTDAAPARLRSTVREIQEAVDAGIHRPLPYCPFPAARVAEAFTRLQHSRHIGKLVVTFDDPVPVSRPPAAPAPDPDGVHMVVGGLSGFGAAIARDLAARGARRLVLVGRRGADAPEAAAVLGALHRLGVSATAVAADAGDPEVMGRVMADIDASGRRLAGVVHAAMVQDDAPLTELDDERLRAVLHPKIAVGHVLDRLTRGRDLDYFLVLSSVAAAVGNRLQAPYCAGNLALDALVRDRRRAGLPATSVQWGGISGTGYVERTGMTERLAAIGLRPLPADDALALLRPLLGDPSADVVAVAHVNWGAMRSFVPTLEAPRTRHMLPAEEESGDHADLRSRLAGATAEEALVLVEDFLARMLARVLHTTPDRVHRDRRLDRLGVDSLMAAELGGLLHRSLGREVAVLELAAAPSLSAFARRIVIRLGHRPPDTPDVSERDPG</sequence>
<comment type="pathway">
    <text evidence="1">Antibiotic biosynthesis.</text>
</comment>
<evidence type="ECO:0000256" key="5">
    <source>
        <dbReference type="ARBA" id="ARBA00022857"/>
    </source>
</evidence>
<dbReference type="InterPro" id="IPR020841">
    <property type="entry name" value="PKS_Beta-ketoAc_synthase_dom"/>
</dbReference>
<dbReference type="InterPro" id="IPR016039">
    <property type="entry name" value="Thiolase-like"/>
</dbReference>
<reference evidence="13 14" key="1">
    <citation type="submission" date="2024-06" db="EMBL/GenBank/DDBJ databases">
        <title>The Natural Products Discovery Center: Release of the First 8490 Sequenced Strains for Exploring Actinobacteria Biosynthetic Diversity.</title>
        <authorList>
            <person name="Kalkreuter E."/>
            <person name="Kautsar S.A."/>
            <person name="Yang D."/>
            <person name="Bader C.D."/>
            <person name="Teijaro C.N."/>
            <person name="Fluegel L."/>
            <person name="Davis C.M."/>
            <person name="Simpson J.R."/>
            <person name="Lauterbach L."/>
            <person name="Steele A.D."/>
            <person name="Gui C."/>
            <person name="Meng S."/>
            <person name="Li G."/>
            <person name="Viehrig K."/>
            <person name="Ye F."/>
            <person name="Su P."/>
            <person name="Kiefer A.F."/>
            <person name="Nichols A."/>
            <person name="Cepeda A.J."/>
            <person name="Yan W."/>
            <person name="Fan B."/>
            <person name="Jiang Y."/>
            <person name="Adhikari A."/>
            <person name="Zheng C.-J."/>
            <person name="Schuster L."/>
            <person name="Cowan T.M."/>
            <person name="Smanski M.J."/>
            <person name="Chevrette M.G."/>
            <person name="De Carvalho L.P.S."/>
            <person name="Shen B."/>
        </authorList>
    </citation>
    <scope>NUCLEOTIDE SEQUENCE [LARGE SCALE GENOMIC DNA]</scope>
    <source>
        <strain evidence="13 14">NPDC052347</strain>
    </source>
</reference>
<dbReference type="SMART" id="SM00823">
    <property type="entry name" value="PKS_PP"/>
    <property type="match status" value="1"/>
</dbReference>
<dbReference type="InterPro" id="IPR016036">
    <property type="entry name" value="Malonyl_transacylase_ACP-bd"/>
</dbReference>
<dbReference type="Pfam" id="PF00109">
    <property type="entry name" value="ketoacyl-synt"/>
    <property type="match status" value="1"/>
</dbReference>
<evidence type="ECO:0000256" key="7">
    <source>
        <dbReference type="ARBA" id="ARBA00023268"/>
    </source>
</evidence>
<dbReference type="InterPro" id="IPR020806">
    <property type="entry name" value="PKS_PP-bd"/>
</dbReference>
<dbReference type="Gene3D" id="3.40.50.150">
    <property type="entry name" value="Vaccinia Virus protein VP39"/>
    <property type="match status" value="1"/>
</dbReference>
<feature type="active site" description="Proton donor; for dehydratase activity" evidence="9">
    <location>
        <position position="1103"/>
    </location>
</feature>
<dbReference type="SMART" id="SM00829">
    <property type="entry name" value="PKS_ER"/>
    <property type="match status" value="1"/>
</dbReference>
<evidence type="ECO:0000259" key="11">
    <source>
        <dbReference type="PROSITE" id="PS52004"/>
    </source>
</evidence>
<dbReference type="InterPro" id="IPR013217">
    <property type="entry name" value="Methyltransf_12"/>
</dbReference>
<dbReference type="CDD" id="cd02440">
    <property type="entry name" value="AdoMet_MTases"/>
    <property type="match status" value="1"/>
</dbReference>
<dbReference type="Pfam" id="PF14765">
    <property type="entry name" value="PS-DH"/>
    <property type="match status" value="1"/>
</dbReference>
<dbReference type="Pfam" id="PF02801">
    <property type="entry name" value="Ketoacyl-synt_C"/>
    <property type="match status" value="1"/>
</dbReference>
<feature type="region of interest" description="N-terminal hotdog fold" evidence="9">
    <location>
        <begin position="913"/>
        <end position="1031"/>
    </location>
</feature>
<dbReference type="Gene3D" id="3.90.180.10">
    <property type="entry name" value="Medium-chain alcohol dehydrogenases, catalytic domain"/>
    <property type="match status" value="1"/>
</dbReference>
<dbReference type="SMART" id="SM00822">
    <property type="entry name" value="PKS_KR"/>
    <property type="match status" value="1"/>
</dbReference>
<dbReference type="RefSeq" id="WP_109284748.1">
    <property type="nucleotide sequence ID" value="NZ_JBFAUK010000016.1"/>
</dbReference>
<evidence type="ECO:0000256" key="3">
    <source>
        <dbReference type="ARBA" id="ARBA00022553"/>
    </source>
</evidence>
<keyword evidence="8" id="KW-0012">Acyltransferase</keyword>
<dbReference type="Pfam" id="PF00550">
    <property type="entry name" value="PP-binding"/>
    <property type="match status" value="1"/>
</dbReference>
<dbReference type="InterPro" id="IPR009081">
    <property type="entry name" value="PP-bd_ACP"/>
</dbReference>
<dbReference type="InterPro" id="IPR018201">
    <property type="entry name" value="Ketoacyl_synth_AS"/>
</dbReference>
<dbReference type="Gene3D" id="3.30.70.3290">
    <property type="match status" value="1"/>
</dbReference>
<feature type="active site" description="Proton acceptor; for dehydratase activity" evidence="9">
    <location>
        <position position="942"/>
    </location>
</feature>
<evidence type="ECO:0000313" key="13">
    <source>
        <dbReference type="EMBL" id="MEV5508728.1"/>
    </source>
</evidence>
<evidence type="ECO:0000259" key="12">
    <source>
        <dbReference type="PROSITE" id="PS52019"/>
    </source>
</evidence>
<dbReference type="Pfam" id="PF00698">
    <property type="entry name" value="Acyl_transf_1"/>
    <property type="match status" value="1"/>
</dbReference>
<dbReference type="Pfam" id="PF00107">
    <property type="entry name" value="ADH_zinc_N"/>
    <property type="match status" value="1"/>
</dbReference>
<dbReference type="PROSITE" id="PS50075">
    <property type="entry name" value="CARRIER"/>
    <property type="match status" value="1"/>
</dbReference>
<dbReference type="Pfam" id="PF08659">
    <property type="entry name" value="KR"/>
    <property type="match status" value="1"/>
</dbReference>
<evidence type="ECO:0000313" key="14">
    <source>
        <dbReference type="Proteomes" id="UP001552594"/>
    </source>
</evidence>
<evidence type="ECO:0000256" key="2">
    <source>
        <dbReference type="ARBA" id="ARBA00022450"/>
    </source>
</evidence>
<dbReference type="EMBL" id="JBFAUK010000016">
    <property type="protein sequence ID" value="MEV5508728.1"/>
    <property type="molecule type" value="Genomic_DNA"/>
</dbReference>
<dbReference type="InterPro" id="IPR011032">
    <property type="entry name" value="GroES-like_sf"/>
</dbReference>
<dbReference type="InterPro" id="IPR014043">
    <property type="entry name" value="Acyl_transferase_dom"/>
</dbReference>
<dbReference type="Pfam" id="PF16197">
    <property type="entry name" value="KAsynt_C_assoc"/>
    <property type="match status" value="1"/>
</dbReference>
<dbReference type="PANTHER" id="PTHR43775:SF37">
    <property type="entry name" value="SI:DKEY-61P9.11"/>
    <property type="match status" value="1"/>
</dbReference>
<dbReference type="PANTHER" id="PTHR43775">
    <property type="entry name" value="FATTY ACID SYNTHASE"/>
    <property type="match status" value="1"/>
</dbReference>
<keyword evidence="6" id="KW-0045">Antibiotic biosynthesis</keyword>
<dbReference type="Gene3D" id="3.40.47.10">
    <property type="match status" value="1"/>
</dbReference>
<dbReference type="InterPro" id="IPR013154">
    <property type="entry name" value="ADH-like_N"/>
</dbReference>
<dbReference type="InterPro" id="IPR014030">
    <property type="entry name" value="Ketoacyl_synth_N"/>
</dbReference>
<dbReference type="Gene3D" id="3.40.50.720">
    <property type="entry name" value="NAD(P)-binding Rossmann-like Domain"/>
    <property type="match status" value="3"/>
</dbReference>
<dbReference type="SUPFAM" id="SSF53901">
    <property type="entry name" value="Thiolase-like"/>
    <property type="match status" value="1"/>
</dbReference>
<dbReference type="InterPro" id="IPR029063">
    <property type="entry name" value="SAM-dependent_MTases_sf"/>
</dbReference>
<dbReference type="Pfam" id="PF08240">
    <property type="entry name" value="ADH_N"/>
    <property type="match status" value="1"/>
</dbReference>
<organism evidence="13 14">
    <name type="scientific">Streptomyces orinoci</name>
    <name type="common">Streptoverticillium orinoci</name>
    <dbReference type="NCBI Taxonomy" id="67339"/>
    <lineage>
        <taxon>Bacteria</taxon>
        <taxon>Bacillati</taxon>
        <taxon>Actinomycetota</taxon>
        <taxon>Actinomycetes</taxon>
        <taxon>Kitasatosporales</taxon>
        <taxon>Streptomycetaceae</taxon>
        <taxon>Streptomyces</taxon>
    </lineage>
</organism>
<dbReference type="InterPro" id="IPR032821">
    <property type="entry name" value="PKS_assoc"/>
</dbReference>
<dbReference type="PROSITE" id="PS00606">
    <property type="entry name" value="KS3_1"/>
    <property type="match status" value="1"/>
</dbReference>
<dbReference type="SUPFAM" id="SSF52151">
    <property type="entry name" value="FabD/lysophospholipase-like"/>
    <property type="match status" value="1"/>
</dbReference>
<gene>
    <name evidence="13" type="ORF">AB0L16_20085</name>
</gene>
<keyword evidence="2" id="KW-0596">Phosphopantetheine</keyword>
<dbReference type="InterPro" id="IPR001227">
    <property type="entry name" value="Ac_transferase_dom_sf"/>
</dbReference>
<proteinExistence type="predicted"/>
<dbReference type="InterPro" id="IPR050091">
    <property type="entry name" value="PKS_NRPS_Biosynth_Enz"/>
</dbReference>
<feature type="region of interest" description="C-terminal hotdog fold" evidence="9">
    <location>
        <begin position="1045"/>
        <end position="1186"/>
    </location>
</feature>
<protein>
    <submittedName>
        <fullName evidence="13">Type I polyketide synthase</fullName>
    </submittedName>
</protein>
<evidence type="ECO:0000256" key="4">
    <source>
        <dbReference type="ARBA" id="ARBA00022679"/>
    </source>
</evidence>
<keyword evidence="5" id="KW-0521">NADP</keyword>
<dbReference type="InterPro" id="IPR036291">
    <property type="entry name" value="NAD(P)-bd_dom_sf"/>
</dbReference>
<dbReference type="PROSITE" id="PS00012">
    <property type="entry name" value="PHOSPHOPANTETHEINE"/>
    <property type="match status" value="1"/>
</dbReference>
<dbReference type="SUPFAM" id="SSF55048">
    <property type="entry name" value="Probable ACP-binding domain of malonyl-CoA ACP transacylase"/>
    <property type="match status" value="1"/>
</dbReference>
<dbReference type="Gene3D" id="3.40.366.10">
    <property type="entry name" value="Malonyl-Coenzyme A Acyl Carrier Protein, domain 2"/>
    <property type="match status" value="1"/>
</dbReference>
<dbReference type="CDD" id="cd00833">
    <property type="entry name" value="PKS"/>
    <property type="match status" value="1"/>
</dbReference>
<dbReference type="Gene3D" id="3.10.129.110">
    <property type="entry name" value="Polyketide synthase dehydratase"/>
    <property type="match status" value="1"/>
</dbReference>
<dbReference type="Proteomes" id="UP001552594">
    <property type="component" value="Unassembled WGS sequence"/>
</dbReference>
<comment type="caution">
    <text evidence="13">The sequence shown here is derived from an EMBL/GenBank/DDBJ whole genome shotgun (WGS) entry which is preliminary data.</text>
</comment>
<keyword evidence="14" id="KW-1185">Reference proteome</keyword>
<feature type="domain" description="Carrier" evidence="10">
    <location>
        <begin position="2404"/>
        <end position="2478"/>
    </location>
</feature>
<dbReference type="InterPro" id="IPR013149">
    <property type="entry name" value="ADH-like_C"/>
</dbReference>
<dbReference type="InterPro" id="IPR020843">
    <property type="entry name" value="ER"/>
</dbReference>
<dbReference type="SUPFAM" id="SSF53335">
    <property type="entry name" value="S-adenosyl-L-methionine-dependent methyltransferases"/>
    <property type="match status" value="1"/>
</dbReference>
<dbReference type="SMART" id="SM00825">
    <property type="entry name" value="PKS_KS"/>
    <property type="match status" value="1"/>
</dbReference>
<dbReference type="InterPro" id="IPR016035">
    <property type="entry name" value="Acyl_Trfase/lysoPLipase"/>
</dbReference>
<evidence type="ECO:0000256" key="8">
    <source>
        <dbReference type="ARBA" id="ARBA00023315"/>
    </source>
</evidence>
<feature type="domain" description="PKS/mFAS DH" evidence="12">
    <location>
        <begin position="913"/>
        <end position="1186"/>
    </location>
</feature>
<dbReference type="Gene3D" id="1.10.1200.10">
    <property type="entry name" value="ACP-like"/>
    <property type="match status" value="1"/>
</dbReference>
<evidence type="ECO:0000256" key="6">
    <source>
        <dbReference type="ARBA" id="ARBA00023194"/>
    </source>
</evidence>
<dbReference type="InterPro" id="IPR057326">
    <property type="entry name" value="KR_dom"/>
</dbReference>
<dbReference type="InterPro" id="IPR042104">
    <property type="entry name" value="PKS_dehydratase_sf"/>
</dbReference>
<dbReference type="SMART" id="SM00826">
    <property type="entry name" value="PKS_DH"/>
    <property type="match status" value="1"/>
</dbReference>
<evidence type="ECO:0000259" key="10">
    <source>
        <dbReference type="PROSITE" id="PS50075"/>
    </source>
</evidence>
<dbReference type="InterPro" id="IPR006162">
    <property type="entry name" value="Ppantetheine_attach_site"/>
</dbReference>
<dbReference type="SUPFAM" id="SSF47336">
    <property type="entry name" value="ACP-like"/>
    <property type="match status" value="1"/>
</dbReference>
<dbReference type="PROSITE" id="PS52004">
    <property type="entry name" value="KS3_2"/>
    <property type="match status" value="1"/>
</dbReference>
<dbReference type="InterPro" id="IPR020807">
    <property type="entry name" value="PKS_DH"/>
</dbReference>
<dbReference type="InterPro" id="IPR049552">
    <property type="entry name" value="PKS_DH_N"/>
</dbReference>
<name>A0ABV3K1C5_STRON</name>
<dbReference type="Pfam" id="PF08242">
    <property type="entry name" value="Methyltransf_12"/>
    <property type="match status" value="1"/>
</dbReference>
<keyword evidence="4" id="KW-0808">Transferase</keyword>
<keyword evidence="7" id="KW-0511">Multifunctional enzyme</keyword>
<accession>A0ABV3K1C5</accession>
<dbReference type="InterPro" id="IPR014031">
    <property type="entry name" value="Ketoacyl_synth_C"/>
</dbReference>
<keyword evidence="3" id="KW-0597">Phosphoprotein</keyword>